<organism evidence="2 3">
    <name type="scientific">Olpidium bornovanus</name>
    <dbReference type="NCBI Taxonomy" id="278681"/>
    <lineage>
        <taxon>Eukaryota</taxon>
        <taxon>Fungi</taxon>
        <taxon>Fungi incertae sedis</taxon>
        <taxon>Olpidiomycota</taxon>
        <taxon>Olpidiomycotina</taxon>
        <taxon>Olpidiomycetes</taxon>
        <taxon>Olpidiales</taxon>
        <taxon>Olpidiaceae</taxon>
        <taxon>Olpidium</taxon>
    </lineage>
</organism>
<feature type="non-terminal residue" evidence="2">
    <location>
        <position position="1"/>
    </location>
</feature>
<feature type="region of interest" description="Disordered" evidence="1">
    <location>
        <begin position="42"/>
        <end position="68"/>
    </location>
</feature>
<reference evidence="2 3" key="1">
    <citation type="journal article" name="Sci. Rep.">
        <title>Genome-scale phylogenetic analyses confirm Olpidium as the closest living zoosporic fungus to the non-flagellated, terrestrial fungi.</title>
        <authorList>
            <person name="Chang Y."/>
            <person name="Rochon D."/>
            <person name="Sekimoto S."/>
            <person name="Wang Y."/>
            <person name="Chovatia M."/>
            <person name="Sandor L."/>
            <person name="Salamov A."/>
            <person name="Grigoriev I.V."/>
            <person name="Stajich J.E."/>
            <person name="Spatafora J.W."/>
        </authorList>
    </citation>
    <scope>NUCLEOTIDE SEQUENCE [LARGE SCALE GENOMIC DNA]</scope>
    <source>
        <strain evidence="2">S191</strain>
    </source>
</reference>
<name>A0A8H7ZZ63_9FUNG</name>
<accession>A0A8H7ZZ63</accession>
<protein>
    <submittedName>
        <fullName evidence="2">Uncharacterized protein</fullName>
    </submittedName>
</protein>
<sequence>RRRQLSAALRQRHWPGRLRRWGKRPRHLAVGGEPQVRFRLHSRRVRLGPRRDPNSDSGRRRRRHWRHPDVTETVVQGRLLVRARLVSHTPLS</sequence>
<evidence type="ECO:0000313" key="2">
    <source>
        <dbReference type="EMBL" id="KAG5461989.1"/>
    </source>
</evidence>
<feature type="compositionally biased region" description="Basic and acidic residues" evidence="1">
    <location>
        <begin position="49"/>
        <end position="58"/>
    </location>
</feature>
<comment type="caution">
    <text evidence="2">The sequence shown here is derived from an EMBL/GenBank/DDBJ whole genome shotgun (WGS) entry which is preliminary data.</text>
</comment>
<evidence type="ECO:0000313" key="3">
    <source>
        <dbReference type="Proteomes" id="UP000673691"/>
    </source>
</evidence>
<dbReference type="EMBL" id="JAEFCI010002806">
    <property type="protein sequence ID" value="KAG5461989.1"/>
    <property type="molecule type" value="Genomic_DNA"/>
</dbReference>
<dbReference type="AlphaFoldDB" id="A0A8H7ZZ63"/>
<evidence type="ECO:0000256" key="1">
    <source>
        <dbReference type="SAM" id="MobiDB-lite"/>
    </source>
</evidence>
<gene>
    <name evidence="2" type="ORF">BJ554DRAFT_5738</name>
</gene>
<keyword evidence="3" id="KW-1185">Reference proteome</keyword>
<dbReference type="Proteomes" id="UP000673691">
    <property type="component" value="Unassembled WGS sequence"/>
</dbReference>
<proteinExistence type="predicted"/>